<evidence type="ECO:0000313" key="17">
    <source>
        <dbReference type="EMBL" id="VEH85599.1"/>
    </source>
</evidence>
<dbReference type="InterPro" id="IPR003265">
    <property type="entry name" value="HhH-GPD_domain"/>
</dbReference>
<evidence type="ECO:0000256" key="5">
    <source>
        <dbReference type="ARBA" id="ARBA00022023"/>
    </source>
</evidence>
<dbReference type="InterPro" id="IPR005760">
    <property type="entry name" value="A/G_AdeGlyc_MutY"/>
</dbReference>
<dbReference type="Pfam" id="PF00633">
    <property type="entry name" value="HHH"/>
    <property type="match status" value="1"/>
</dbReference>
<dbReference type="EMBL" id="LR134428">
    <property type="protein sequence ID" value="VEH85599.1"/>
    <property type="molecule type" value="Genomic_DNA"/>
</dbReference>
<evidence type="ECO:0000256" key="13">
    <source>
        <dbReference type="ARBA" id="ARBA00023295"/>
    </source>
</evidence>
<evidence type="ECO:0000256" key="1">
    <source>
        <dbReference type="ARBA" id="ARBA00000843"/>
    </source>
</evidence>
<dbReference type="KEGG" id="ladl:NCTC12735_01234"/>
<evidence type="ECO:0000313" key="18">
    <source>
        <dbReference type="Proteomes" id="UP000054859"/>
    </source>
</evidence>
<accession>A0A0W0R1D5</accession>
<reference evidence="16 18" key="1">
    <citation type="submission" date="2015-11" db="EMBL/GenBank/DDBJ databases">
        <title>Identification of large and diverse effector repertoires of 38 Legionella species.</title>
        <authorList>
            <person name="Burstein D."/>
            <person name="Amaro F."/>
            <person name="Zusman T."/>
            <person name="Lifshitz Z."/>
            <person name="Cohen O."/>
            <person name="Gilbert J.A."/>
            <person name="Pupko T."/>
            <person name="Shuman H.A."/>
            <person name="Segal G."/>
        </authorList>
    </citation>
    <scope>NUCLEOTIDE SEQUENCE [LARGE SCALE GENOMIC DNA]</scope>
    <source>
        <strain evidence="16 18">1762-AUS-E</strain>
    </source>
</reference>
<dbReference type="Pfam" id="PF00730">
    <property type="entry name" value="HhH-GPD"/>
    <property type="match status" value="1"/>
</dbReference>
<dbReference type="AlphaFoldDB" id="A0A0W0R1D5"/>
<dbReference type="Gene3D" id="1.10.1670.10">
    <property type="entry name" value="Helix-hairpin-Helix base-excision DNA repair enzymes (C-terminal)"/>
    <property type="match status" value="1"/>
</dbReference>
<keyword evidence="6" id="KW-0004">4Fe-4S</keyword>
<keyword evidence="11" id="KW-0411">Iron-sulfur</keyword>
<evidence type="ECO:0000256" key="2">
    <source>
        <dbReference type="ARBA" id="ARBA00002933"/>
    </source>
</evidence>
<sequence length="349" mass="39821">MLEFGPLLLKWFACSGRKNLPWQHPKTAYRVWVSEIMLQQTQVQTVIPYFIRFIQQFPSVEALANGHEEEVLRLWSGLGYYSRARNLHKTAKIIAFELDGQFPDEPQALVKLPGIGPSTAAAITSLAFNKPTPILDANVMRVLCRYFAVEEDPKKARTKKKLWELAKLCMPLHSCAQYTQAIMDFGATLCTPQKPQCGICPFALSCLAKQQGKVNILPYKQARKSLPTHSKTFLLLHRNNQEIYLEKNPPTGIWGGLWSMPIFGGNNLEEFLGDNFSYKPIEILSLCKLKHSFSHYHLSMEIISIEIAPLENYVKEVPGKWISIEKTKEYGLPQPIRSVIETWCQIDRV</sequence>
<dbReference type="PANTHER" id="PTHR42944">
    <property type="entry name" value="ADENINE DNA GLYCOSYLASE"/>
    <property type="match status" value="1"/>
</dbReference>
<comment type="catalytic activity">
    <reaction evidence="1 14">
        <text>Hydrolyzes free adenine bases from 7,8-dihydro-8-oxoguanine:adenine mismatched double-stranded DNA, leaving an apurinic site.</text>
        <dbReference type="EC" id="3.2.2.31"/>
    </reaction>
</comment>
<dbReference type="InterPro" id="IPR011257">
    <property type="entry name" value="DNA_glycosylase"/>
</dbReference>
<evidence type="ECO:0000259" key="15">
    <source>
        <dbReference type="SMART" id="SM00478"/>
    </source>
</evidence>
<dbReference type="SMART" id="SM00478">
    <property type="entry name" value="ENDO3c"/>
    <property type="match status" value="1"/>
</dbReference>
<comment type="similarity">
    <text evidence="3 14">Belongs to the Nth/MutY family.</text>
</comment>
<evidence type="ECO:0000256" key="9">
    <source>
        <dbReference type="ARBA" id="ARBA00022801"/>
    </source>
</evidence>
<dbReference type="InterPro" id="IPR000445">
    <property type="entry name" value="HhH_motif"/>
</dbReference>
<dbReference type="InterPro" id="IPR015797">
    <property type="entry name" value="NUDIX_hydrolase-like_dom_sf"/>
</dbReference>
<dbReference type="PANTHER" id="PTHR42944:SF1">
    <property type="entry name" value="ADENINE DNA GLYCOSYLASE"/>
    <property type="match status" value="1"/>
</dbReference>
<feature type="domain" description="HhH-GPD" evidence="15">
    <location>
        <begin position="37"/>
        <end position="188"/>
    </location>
</feature>
<dbReference type="SUPFAM" id="SSF48150">
    <property type="entry name" value="DNA-glycosylase"/>
    <property type="match status" value="1"/>
</dbReference>
<dbReference type="GO" id="GO:0034039">
    <property type="term" value="F:8-oxo-7,8-dihydroguanine DNA N-glycosylase activity"/>
    <property type="evidence" value="ECO:0007669"/>
    <property type="project" value="TreeGrafter"/>
</dbReference>
<keyword evidence="18" id="KW-1185">Reference proteome</keyword>
<dbReference type="GO" id="GO:0046872">
    <property type="term" value="F:metal ion binding"/>
    <property type="evidence" value="ECO:0007669"/>
    <property type="project" value="UniProtKB-UniRule"/>
</dbReference>
<keyword evidence="10 14" id="KW-0408">Iron</keyword>
<dbReference type="GO" id="GO:0051539">
    <property type="term" value="F:4 iron, 4 sulfur cluster binding"/>
    <property type="evidence" value="ECO:0007669"/>
    <property type="project" value="UniProtKB-UniRule"/>
</dbReference>
<evidence type="ECO:0000256" key="7">
    <source>
        <dbReference type="ARBA" id="ARBA00022723"/>
    </source>
</evidence>
<dbReference type="Gene3D" id="1.10.340.30">
    <property type="entry name" value="Hypothetical protein, domain 2"/>
    <property type="match status" value="1"/>
</dbReference>
<dbReference type="InterPro" id="IPR023170">
    <property type="entry name" value="HhH_base_excis_C"/>
</dbReference>
<dbReference type="GO" id="GO:0032357">
    <property type="term" value="F:oxidized purine DNA binding"/>
    <property type="evidence" value="ECO:0007669"/>
    <property type="project" value="TreeGrafter"/>
</dbReference>
<evidence type="ECO:0000313" key="19">
    <source>
        <dbReference type="Proteomes" id="UP000281170"/>
    </source>
</evidence>
<dbReference type="Proteomes" id="UP000054859">
    <property type="component" value="Unassembled WGS sequence"/>
</dbReference>
<protein>
    <recommendedName>
        <fullName evidence="5 14">Adenine DNA glycosylase</fullName>
        <ecNumber evidence="4 14">3.2.2.31</ecNumber>
    </recommendedName>
</protein>
<keyword evidence="8 14" id="KW-0227">DNA damage</keyword>
<dbReference type="Proteomes" id="UP000281170">
    <property type="component" value="Plasmid 19"/>
</dbReference>
<keyword evidence="17" id="KW-0614">Plasmid</keyword>
<dbReference type="PROSITE" id="PS01155">
    <property type="entry name" value="ENDONUCLEASE_III_2"/>
    <property type="match status" value="1"/>
</dbReference>
<dbReference type="OrthoDB" id="9802365at2"/>
<evidence type="ECO:0000256" key="11">
    <source>
        <dbReference type="ARBA" id="ARBA00023014"/>
    </source>
</evidence>
<dbReference type="RefSeq" id="WP_058462797.1">
    <property type="nucleotide sequence ID" value="NZ_CAAAHS010000011.1"/>
</dbReference>
<geneLocation type="plasmid" evidence="17 19">
    <name>19</name>
</geneLocation>
<dbReference type="PATRIC" id="fig|45056.6.peg.1779"/>
<dbReference type="Pfam" id="PF14815">
    <property type="entry name" value="NUDIX_4"/>
    <property type="match status" value="1"/>
</dbReference>
<reference evidence="17 19" key="2">
    <citation type="submission" date="2018-12" db="EMBL/GenBank/DDBJ databases">
        <authorList>
            <consortium name="Pathogen Informatics"/>
        </authorList>
    </citation>
    <scope>NUCLEOTIDE SEQUENCE [LARGE SCALE GENOMIC DNA]</scope>
    <source>
        <strain evidence="17 19">NCTC12735</strain>
        <plasmid evidence="19">19</plasmid>
    </source>
</reference>
<comment type="cofactor">
    <cofactor evidence="14">
        <name>[4Fe-4S] cluster</name>
        <dbReference type="ChEBI" id="CHEBI:49883"/>
    </cofactor>
    <text evidence="14">Binds 1 [4Fe-4S] cluster.</text>
</comment>
<keyword evidence="7" id="KW-0479">Metal-binding</keyword>
<dbReference type="STRING" id="45056.Lade_1723"/>
<evidence type="ECO:0000256" key="10">
    <source>
        <dbReference type="ARBA" id="ARBA00023004"/>
    </source>
</evidence>
<name>A0A0W0R1D5_9GAMM</name>
<evidence type="ECO:0000256" key="6">
    <source>
        <dbReference type="ARBA" id="ARBA00022485"/>
    </source>
</evidence>
<comment type="function">
    <text evidence="2">Adenine glycosylase active on G-A mispairs. MutY also corrects error-prone DNA synthesis past GO lesions which are due to the oxidatively damaged form of guanine: 7,8-dihydro-8-oxoguanine (8-oxo-dGTP).</text>
</comment>
<dbReference type="GO" id="GO:0006284">
    <property type="term" value="P:base-excision repair"/>
    <property type="evidence" value="ECO:0007669"/>
    <property type="project" value="UniProtKB-UniRule"/>
</dbReference>
<proteinExistence type="inferred from homology"/>
<dbReference type="CDD" id="cd00056">
    <property type="entry name" value="ENDO3c"/>
    <property type="match status" value="1"/>
</dbReference>
<dbReference type="Gene3D" id="3.90.79.10">
    <property type="entry name" value="Nucleoside Triphosphate Pyrophosphohydrolase"/>
    <property type="match status" value="1"/>
</dbReference>
<dbReference type="GO" id="GO:0006298">
    <property type="term" value="P:mismatch repair"/>
    <property type="evidence" value="ECO:0007669"/>
    <property type="project" value="TreeGrafter"/>
</dbReference>
<evidence type="ECO:0000256" key="3">
    <source>
        <dbReference type="ARBA" id="ARBA00008343"/>
    </source>
</evidence>
<evidence type="ECO:0000256" key="14">
    <source>
        <dbReference type="RuleBase" id="RU365096"/>
    </source>
</evidence>
<gene>
    <name evidence="16" type="primary">mutY</name>
    <name evidence="16" type="ORF">Lade_1723</name>
    <name evidence="17" type="ORF">NCTC12735_01234</name>
</gene>
<dbReference type="InterPro" id="IPR044298">
    <property type="entry name" value="MIG/MutY"/>
</dbReference>
<dbReference type="EC" id="3.2.2.31" evidence="4 14"/>
<evidence type="ECO:0000256" key="8">
    <source>
        <dbReference type="ARBA" id="ARBA00022763"/>
    </source>
</evidence>
<dbReference type="InterPro" id="IPR004036">
    <property type="entry name" value="Endonuclease-III-like_CS2"/>
</dbReference>
<evidence type="ECO:0000256" key="4">
    <source>
        <dbReference type="ARBA" id="ARBA00012045"/>
    </source>
</evidence>
<keyword evidence="9 17" id="KW-0378">Hydrolase</keyword>
<dbReference type="SUPFAM" id="SSF55811">
    <property type="entry name" value="Nudix"/>
    <property type="match status" value="1"/>
</dbReference>
<evidence type="ECO:0000313" key="16">
    <source>
        <dbReference type="EMBL" id="KTC64916.1"/>
    </source>
</evidence>
<evidence type="ECO:0000256" key="12">
    <source>
        <dbReference type="ARBA" id="ARBA00023204"/>
    </source>
</evidence>
<dbReference type="NCBIfam" id="TIGR01084">
    <property type="entry name" value="mutY"/>
    <property type="match status" value="1"/>
</dbReference>
<dbReference type="EMBL" id="LNKA01000016">
    <property type="protein sequence ID" value="KTC64916.1"/>
    <property type="molecule type" value="Genomic_DNA"/>
</dbReference>
<dbReference type="CDD" id="cd03431">
    <property type="entry name" value="NUDIX_DNA_Glycosylase_C-MutY"/>
    <property type="match status" value="1"/>
</dbReference>
<dbReference type="GO" id="GO:0000701">
    <property type="term" value="F:purine-specific mismatch base pair DNA N-glycosylase activity"/>
    <property type="evidence" value="ECO:0007669"/>
    <property type="project" value="UniProtKB-EC"/>
</dbReference>
<keyword evidence="12" id="KW-0234">DNA repair</keyword>
<dbReference type="InterPro" id="IPR029119">
    <property type="entry name" value="MutY_C"/>
</dbReference>
<dbReference type="FunFam" id="1.10.340.30:FF:000002">
    <property type="entry name" value="Adenine DNA glycosylase"/>
    <property type="match status" value="1"/>
</dbReference>
<dbReference type="GO" id="GO:0035485">
    <property type="term" value="F:adenine/guanine mispair binding"/>
    <property type="evidence" value="ECO:0007669"/>
    <property type="project" value="TreeGrafter"/>
</dbReference>
<keyword evidence="13 14" id="KW-0326">Glycosidase</keyword>
<organism evidence="16 18">
    <name type="scientific">Legionella adelaidensis</name>
    <dbReference type="NCBI Taxonomy" id="45056"/>
    <lineage>
        <taxon>Bacteria</taxon>
        <taxon>Pseudomonadati</taxon>
        <taxon>Pseudomonadota</taxon>
        <taxon>Gammaproteobacteria</taxon>
        <taxon>Legionellales</taxon>
        <taxon>Legionellaceae</taxon>
        <taxon>Legionella</taxon>
    </lineage>
</organism>